<evidence type="ECO:0000313" key="1">
    <source>
        <dbReference type="EMBL" id="MFC3877373.1"/>
    </source>
</evidence>
<dbReference type="RefSeq" id="WP_386099532.1">
    <property type="nucleotide sequence ID" value="NZ_JBHSAT010000004.1"/>
</dbReference>
<reference evidence="2" key="1">
    <citation type="journal article" date="2019" name="Int. J. Syst. Evol. Microbiol.">
        <title>The Global Catalogue of Microorganisms (GCM) 10K type strain sequencing project: providing services to taxonomists for standard genome sequencing and annotation.</title>
        <authorList>
            <consortium name="The Broad Institute Genomics Platform"/>
            <consortium name="The Broad Institute Genome Sequencing Center for Infectious Disease"/>
            <person name="Wu L."/>
            <person name="Ma J."/>
        </authorList>
    </citation>
    <scope>NUCLEOTIDE SEQUENCE [LARGE SCALE GENOMIC DNA]</scope>
    <source>
        <strain evidence="2">CECT 8979</strain>
    </source>
</reference>
<organism evidence="1 2">
    <name type="scientific">Winogradskyella maritima</name>
    <dbReference type="NCBI Taxonomy" id="1517766"/>
    <lineage>
        <taxon>Bacteria</taxon>
        <taxon>Pseudomonadati</taxon>
        <taxon>Bacteroidota</taxon>
        <taxon>Flavobacteriia</taxon>
        <taxon>Flavobacteriales</taxon>
        <taxon>Flavobacteriaceae</taxon>
        <taxon>Winogradskyella</taxon>
    </lineage>
</organism>
<evidence type="ECO:0000313" key="2">
    <source>
        <dbReference type="Proteomes" id="UP001595812"/>
    </source>
</evidence>
<gene>
    <name evidence="1" type="ORF">ACFOSX_09035</name>
</gene>
<dbReference type="Proteomes" id="UP001595812">
    <property type="component" value="Unassembled WGS sequence"/>
</dbReference>
<protein>
    <submittedName>
        <fullName evidence="1">Sensor of ECF-type sigma factor</fullName>
    </submittedName>
</protein>
<proteinExistence type="predicted"/>
<comment type="caution">
    <text evidence="1">The sequence shown here is derived from an EMBL/GenBank/DDBJ whole genome shotgun (WGS) entry which is preliminary data.</text>
</comment>
<dbReference type="EMBL" id="JBHSAT010000004">
    <property type="protein sequence ID" value="MFC3877373.1"/>
    <property type="molecule type" value="Genomic_DNA"/>
</dbReference>
<keyword evidence="2" id="KW-1185">Reference proteome</keyword>
<sequence length="150" mass="17784">MKKIMTIVLLSFLTFGFAQRDREGMRDKIKAQKVAFITEKLSLTVEESQGFWPIYNKFDETMHQIKRKDMREIKMKIRQSENLSDADADNLLNQYVSAEKKMHEAKMKMIQELKNVIPSAKIIRLRAAEDEFNKKLLERLREFRKGKGRD</sequence>
<accession>A0ABV8AHB3</accession>
<name>A0ABV8AHB3_9FLAO</name>